<dbReference type="GO" id="GO:0006869">
    <property type="term" value="P:lipid transport"/>
    <property type="evidence" value="ECO:0007669"/>
    <property type="project" value="InterPro"/>
</dbReference>
<dbReference type="Pfam" id="PF00234">
    <property type="entry name" value="Tryp_alpha_amyl"/>
    <property type="match status" value="1"/>
</dbReference>
<accession>V4M2F4</accession>
<dbReference type="SUPFAM" id="SSF47699">
    <property type="entry name" value="Bifunctional inhibitor/lipid-transfer protein/seed storage 2S albumin"/>
    <property type="match status" value="1"/>
</dbReference>
<dbReference type="AlphaFoldDB" id="V4M2F4"/>
<dbReference type="Gramene" id="ESQ50349">
    <property type="protein sequence ID" value="ESQ50349"/>
    <property type="gene ID" value="EUTSA_v10002292mg"/>
</dbReference>
<evidence type="ECO:0000313" key="5">
    <source>
        <dbReference type="Proteomes" id="UP000030689"/>
    </source>
</evidence>
<proteinExistence type="inferred from homology"/>
<dbReference type="OrthoDB" id="1024181at2759"/>
<dbReference type="STRING" id="72664.V4M2F4"/>
<name>V4M2F4_EUTSA</name>
<dbReference type="PANTHER" id="PTHR33076">
    <property type="entry name" value="NON-SPECIFIC LIPID-TRANSFER PROTEIN 2-RELATED"/>
    <property type="match status" value="1"/>
</dbReference>
<evidence type="ECO:0000313" key="4">
    <source>
        <dbReference type="EMBL" id="ESQ50349.1"/>
    </source>
</evidence>
<keyword evidence="2" id="KW-0446">Lipid-binding</keyword>
<dbReference type="Gene3D" id="1.10.110.10">
    <property type="entry name" value="Plant lipid-transfer and hydrophobic proteins"/>
    <property type="match status" value="1"/>
</dbReference>
<evidence type="ECO:0000259" key="3">
    <source>
        <dbReference type="SMART" id="SM00499"/>
    </source>
</evidence>
<dbReference type="KEGG" id="eus:EUTSA_v10002292mg"/>
<protein>
    <recommendedName>
        <fullName evidence="2">Non-specific lipid-transfer protein</fullName>
    </recommendedName>
</protein>
<comment type="similarity">
    <text evidence="1 2">Belongs to the plant LTP family.</text>
</comment>
<dbReference type="InterPro" id="IPR016140">
    <property type="entry name" value="Bifunc_inhib/LTP/seed_store"/>
</dbReference>
<dbReference type="SMART" id="SM00499">
    <property type="entry name" value="AAI"/>
    <property type="match status" value="1"/>
</dbReference>
<reference evidence="4 5" key="1">
    <citation type="journal article" date="2013" name="Front. Plant Sci.">
        <title>The Reference Genome of the Halophytic Plant Eutrema salsugineum.</title>
        <authorList>
            <person name="Yang R."/>
            <person name="Jarvis D.E."/>
            <person name="Chen H."/>
            <person name="Beilstein M.A."/>
            <person name="Grimwood J."/>
            <person name="Jenkins J."/>
            <person name="Shu S."/>
            <person name="Prochnik S."/>
            <person name="Xin M."/>
            <person name="Ma C."/>
            <person name="Schmutz J."/>
            <person name="Wing R.A."/>
            <person name="Mitchell-Olds T."/>
            <person name="Schumaker K.S."/>
            <person name="Wang X."/>
        </authorList>
    </citation>
    <scope>NUCLEOTIDE SEQUENCE [LARGE SCALE GENOMIC DNA]</scope>
</reference>
<dbReference type="PRINTS" id="PR00382">
    <property type="entry name" value="LIPIDTRNSFER"/>
</dbReference>
<sequence length="117" mass="12740">MRKSDLIACVVTITILTSPFNVMMVHSLTPCGEATNALKPCLAYLLFPGVKPTPECCKGLDTVNRGVKTYEDRRDMCMCLTIEASIFSTDPSKFATLPQLCGVTLFAPIGPKFDCNT</sequence>
<evidence type="ECO:0000256" key="2">
    <source>
        <dbReference type="RuleBase" id="RU000628"/>
    </source>
</evidence>
<dbReference type="InterPro" id="IPR036312">
    <property type="entry name" value="Bifun_inhib/LTP/seed_sf"/>
</dbReference>
<keyword evidence="2" id="KW-0813">Transport</keyword>
<dbReference type="InterPro" id="IPR000528">
    <property type="entry name" value="Plant_nsLTP"/>
</dbReference>
<dbReference type="CDD" id="cd01960">
    <property type="entry name" value="nsLTP1"/>
    <property type="match status" value="1"/>
</dbReference>
<dbReference type="EMBL" id="KI517398">
    <property type="protein sequence ID" value="ESQ50349.1"/>
    <property type="molecule type" value="Genomic_DNA"/>
</dbReference>
<keyword evidence="5" id="KW-1185">Reference proteome</keyword>
<organism evidence="4 5">
    <name type="scientific">Eutrema salsugineum</name>
    <name type="common">Saltwater cress</name>
    <name type="synonym">Sisymbrium salsugineum</name>
    <dbReference type="NCBI Taxonomy" id="72664"/>
    <lineage>
        <taxon>Eukaryota</taxon>
        <taxon>Viridiplantae</taxon>
        <taxon>Streptophyta</taxon>
        <taxon>Embryophyta</taxon>
        <taxon>Tracheophyta</taxon>
        <taxon>Spermatophyta</taxon>
        <taxon>Magnoliopsida</taxon>
        <taxon>eudicotyledons</taxon>
        <taxon>Gunneridae</taxon>
        <taxon>Pentapetalae</taxon>
        <taxon>rosids</taxon>
        <taxon>malvids</taxon>
        <taxon>Brassicales</taxon>
        <taxon>Brassicaceae</taxon>
        <taxon>Eutremeae</taxon>
        <taxon>Eutrema</taxon>
    </lineage>
</organism>
<evidence type="ECO:0000256" key="1">
    <source>
        <dbReference type="ARBA" id="ARBA00009748"/>
    </source>
</evidence>
<gene>
    <name evidence="4" type="ORF">EUTSA_v10002292mg</name>
</gene>
<dbReference type="GO" id="GO:0008289">
    <property type="term" value="F:lipid binding"/>
    <property type="evidence" value="ECO:0007669"/>
    <property type="project" value="UniProtKB-KW"/>
</dbReference>
<feature type="domain" description="Bifunctional inhibitor/plant lipid transfer protein/seed storage helical" evidence="3">
    <location>
        <begin position="31"/>
        <end position="115"/>
    </location>
</feature>
<dbReference type="Proteomes" id="UP000030689">
    <property type="component" value="Unassembled WGS sequence"/>
</dbReference>
<dbReference type="OMA" id="CRIPLAV"/>
<comment type="function">
    <text evidence="2">Plant non-specific lipid-transfer proteins transfer phospholipids as well as galactolipids across membranes. May play a role in wax or cutin deposition in the cell walls of expanding epidermal cells and certain secretory tissues.</text>
</comment>